<dbReference type="SUPFAM" id="SSF103196">
    <property type="entry name" value="Roadblock/LC7 domain"/>
    <property type="match status" value="1"/>
</dbReference>
<dbReference type="PANTHER" id="PTHR36222">
    <property type="entry name" value="SERINE PROTEASE INHIBITOR RV3364C"/>
    <property type="match status" value="1"/>
</dbReference>
<reference evidence="2 3" key="1">
    <citation type="journal article" date="2014" name="Int. J. Syst. Evol. Microbiol.">
        <title>Complete genome sequence of Corynebacterium casei LMG S-19264T (=DSM 44701T), isolated from a smear-ripened cheese.</title>
        <authorList>
            <consortium name="US DOE Joint Genome Institute (JGI-PGF)"/>
            <person name="Walter F."/>
            <person name="Albersmeier A."/>
            <person name="Kalinowski J."/>
            <person name="Ruckert C."/>
        </authorList>
    </citation>
    <scope>NUCLEOTIDE SEQUENCE [LARGE SCALE GENOMIC DNA]</scope>
    <source>
        <strain evidence="2 3">CGMCC 4.7111</strain>
    </source>
</reference>
<organism evidence="2 3">
    <name type="scientific">Streptomyces albiflavescens</name>
    <dbReference type="NCBI Taxonomy" id="1623582"/>
    <lineage>
        <taxon>Bacteria</taxon>
        <taxon>Bacillati</taxon>
        <taxon>Actinomycetota</taxon>
        <taxon>Actinomycetes</taxon>
        <taxon>Kitasatosporales</taxon>
        <taxon>Streptomycetaceae</taxon>
        <taxon>Streptomyces</taxon>
    </lineage>
</organism>
<dbReference type="InterPro" id="IPR053141">
    <property type="entry name" value="Mycobact_SerProt_Inhib_Rv3364c"/>
</dbReference>
<dbReference type="EMBL" id="BMMM01000036">
    <property type="protein sequence ID" value="GGN96590.1"/>
    <property type="molecule type" value="Genomic_DNA"/>
</dbReference>
<dbReference type="Gene3D" id="3.30.450.30">
    <property type="entry name" value="Dynein light chain 2a, cytoplasmic"/>
    <property type="match status" value="1"/>
</dbReference>
<dbReference type="RefSeq" id="WP_189192671.1">
    <property type="nucleotide sequence ID" value="NZ_BMMM01000036.1"/>
</dbReference>
<evidence type="ECO:0000259" key="1">
    <source>
        <dbReference type="SMART" id="SM00960"/>
    </source>
</evidence>
<name>A0A918DAS4_9ACTN</name>
<comment type="caution">
    <text evidence="2">The sequence shown here is derived from an EMBL/GenBank/DDBJ whole genome shotgun (WGS) entry which is preliminary data.</text>
</comment>
<evidence type="ECO:0000313" key="2">
    <source>
        <dbReference type="EMBL" id="GGN96590.1"/>
    </source>
</evidence>
<dbReference type="Pfam" id="PF03259">
    <property type="entry name" value="Robl_LC7"/>
    <property type="match status" value="1"/>
</dbReference>
<gene>
    <name evidence="2" type="ORF">GCM10011579_098210</name>
</gene>
<dbReference type="PANTHER" id="PTHR36222:SF1">
    <property type="entry name" value="SERINE PROTEASE INHIBITOR RV3364C"/>
    <property type="match status" value="1"/>
</dbReference>
<protein>
    <submittedName>
        <fullName evidence="2">Dynein regulation protein LC7</fullName>
    </submittedName>
</protein>
<dbReference type="InterPro" id="IPR004942">
    <property type="entry name" value="Roadblock/LAMTOR2_dom"/>
</dbReference>
<dbReference type="SMART" id="SM00960">
    <property type="entry name" value="Robl_LC7"/>
    <property type="match status" value="1"/>
</dbReference>
<evidence type="ECO:0000313" key="3">
    <source>
        <dbReference type="Proteomes" id="UP000600365"/>
    </source>
</evidence>
<keyword evidence="3" id="KW-1185">Reference proteome</keyword>
<feature type="domain" description="Roadblock/LAMTOR2" evidence="1">
    <location>
        <begin position="12"/>
        <end position="102"/>
    </location>
</feature>
<sequence>MTDTVHSGDQLDWLLDTLVNRIPEIQCAVVLSGDGLLIGKSQSMQRDDAEHLAAVASGVHALARGASHRFQGGLVQQSVIQMEQAVLFITTAGTGARLAAIASQEVDLGMLAYEMATLVKQVGQYLTAAPRVQSPSGGPAQDA</sequence>
<dbReference type="AlphaFoldDB" id="A0A918DAS4"/>
<proteinExistence type="predicted"/>
<accession>A0A918DAS4</accession>
<dbReference type="Proteomes" id="UP000600365">
    <property type="component" value="Unassembled WGS sequence"/>
</dbReference>